<dbReference type="Proteomes" id="UP001465976">
    <property type="component" value="Unassembled WGS sequence"/>
</dbReference>
<organism evidence="4 5">
    <name type="scientific">Marasmius crinis-equi</name>
    <dbReference type="NCBI Taxonomy" id="585013"/>
    <lineage>
        <taxon>Eukaryota</taxon>
        <taxon>Fungi</taxon>
        <taxon>Dikarya</taxon>
        <taxon>Basidiomycota</taxon>
        <taxon>Agaricomycotina</taxon>
        <taxon>Agaricomycetes</taxon>
        <taxon>Agaricomycetidae</taxon>
        <taxon>Agaricales</taxon>
        <taxon>Marasmiineae</taxon>
        <taxon>Marasmiaceae</taxon>
        <taxon>Marasmius</taxon>
    </lineage>
</organism>
<keyword evidence="2" id="KW-0472">Membrane</keyword>
<reference evidence="4 5" key="1">
    <citation type="submission" date="2024-02" db="EMBL/GenBank/DDBJ databases">
        <title>A draft genome for the cacao thread blight pathogen Marasmius crinis-equi.</title>
        <authorList>
            <person name="Cohen S.P."/>
            <person name="Baruah I.K."/>
            <person name="Amoako-Attah I."/>
            <person name="Bukari Y."/>
            <person name="Meinhardt L.W."/>
            <person name="Bailey B.A."/>
        </authorList>
    </citation>
    <scope>NUCLEOTIDE SEQUENCE [LARGE SCALE GENOMIC DNA]</scope>
    <source>
        <strain evidence="4 5">GH-76</strain>
    </source>
</reference>
<dbReference type="PANTHER" id="PTHR40465:SF1">
    <property type="entry name" value="DUF6534 DOMAIN-CONTAINING PROTEIN"/>
    <property type="match status" value="1"/>
</dbReference>
<name>A0ABR3FFG4_9AGAR</name>
<dbReference type="EMBL" id="JBAHYK010000432">
    <property type="protein sequence ID" value="KAL0574086.1"/>
    <property type="molecule type" value="Genomic_DNA"/>
</dbReference>
<evidence type="ECO:0000313" key="5">
    <source>
        <dbReference type="Proteomes" id="UP001465976"/>
    </source>
</evidence>
<evidence type="ECO:0000259" key="3">
    <source>
        <dbReference type="Pfam" id="PF20152"/>
    </source>
</evidence>
<feature type="transmembrane region" description="Helical" evidence="2">
    <location>
        <begin position="144"/>
        <end position="165"/>
    </location>
</feature>
<keyword evidence="5" id="KW-1185">Reference proteome</keyword>
<dbReference type="Pfam" id="PF20152">
    <property type="entry name" value="DUF6534"/>
    <property type="match status" value="1"/>
</dbReference>
<evidence type="ECO:0000256" key="1">
    <source>
        <dbReference type="SAM" id="MobiDB-lite"/>
    </source>
</evidence>
<feature type="domain" description="DUF6534" evidence="3">
    <location>
        <begin position="193"/>
        <end position="277"/>
    </location>
</feature>
<feature type="transmembrane region" description="Helical" evidence="2">
    <location>
        <begin position="74"/>
        <end position="94"/>
    </location>
</feature>
<accession>A0ABR3FFG4</accession>
<dbReference type="PANTHER" id="PTHR40465">
    <property type="entry name" value="CHROMOSOME 1, WHOLE GENOME SHOTGUN SEQUENCE"/>
    <property type="match status" value="1"/>
</dbReference>
<proteinExistence type="predicted"/>
<keyword evidence="2" id="KW-1133">Transmembrane helix</keyword>
<comment type="caution">
    <text evidence="4">The sequence shown here is derived from an EMBL/GenBank/DDBJ whole genome shotgun (WGS) entry which is preliminary data.</text>
</comment>
<protein>
    <recommendedName>
        <fullName evidence="3">DUF6534 domain-containing protein</fullName>
    </recommendedName>
</protein>
<feature type="transmembrane region" description="Helical" evidence="2">
    <location>
        <begin position="227"/>
        <end position="247"/>
    </location>
</feature>
<dbReference type="InterPro" id="IPR045339">
    <property type="entry name" value="DUF6534"/>
</dbReference>
<gene>
    <name evidence="4" type="ORF">V5O48_007871</name>
</gene>
<evidence type="ECO:0000256" key="2">
    <source>
        <dbReference type="SAM" id="Phobius"/>
    </source>
</evidence>
<evidence type="ECO:0000313" key="4">
    <source>
        <dbReference type="EMBL" id="KAL0574086.1"/>
    </source>
</evidence>
<keyword evidence="2" id="KW-0812">Transmembrane</keyword>
<sequence>MLVERAEQVPNIGAVAGPHATSSTGASSEFSVFKSVSPFALVSLTAGDITETYTGILVLYYLAFPRDKRSMKALVYGLLILDTVQTVLITNDAFIKYGLEFSKVSGLSAMRNAWFSIPTISAINGTAVQLFFAWRISKLSESNILGGVVALLSIAGGAGGLAAGIQSRIINNLAVVAVQARTSLTIWLTISGACDVIIAICMVVILSKKRSGFNTATDDAITRIIRLTVETGSLTAILAIITVALFFSFPTRAYWNVPIDVLGKLYSNNLMVILNRRIKISDGRTSTTAPQTSSSHHNINPARNGTTSVQVDMPIKIHREVWSRADTDSDTNGIKMETMGSPAGMHPYSIPPDMRV</sequence>
<feature type="transmembrane region" description="Helical" evidence="2">
    <location>
        <begin position="39"/>
        <end position="62"/>
    </location>
</feature>
<feature type="transmembrane region" description="Helical" evidence="2">
    <location>
        <begin position="114"/>
        <end position="132"/>
    </location>
</feature>
<feature type="region of interest" description="Disordered" evidence="1">
    <location>
        <begin position="284"/>
        <end position="306"/>
    </location>
</feature>
<feature type="transmembrane region" description="Helical" evidence="2">
    <location>
        <begin position="185"/>
        <end position="206"/>
    </location>
</feature>